<evidence type="ECO:0000313" key="1">
    <source>
        <dbReference type="EMBL" id="RAK26656.1"/>
    </source>
</evidence>
<sequence>MLVGEHFYLRPSWSCQGCGEPWPCAPARDELIAQYRPERISLAIYLGAVLADAVHDGLSPDNLYSRMLGWIRPD</sequence>
<accession>A0A327YY60</accession>
<dbReference type="EMBL" id="QLMJ01000026">
    <property type="protein sequence ID" value="RAK26656.1"/>
    <property type="molecule type" value="Genomic_DNA"/>
</dbReference>
<comment type="caution">
    <text evidence="1">The sequence shown here is derived from an EMBL/GenBank/DDBJ whole genome shotgun (WGS) entry which is preliminary data.</text>
</comment>
<dbReference type="Proteomes" id="UP000249341">
    <property type="component" value="Unassembled WGS sequence"/>
</dbReference>
<keyword evidence="2" id="KW-1185">Reference proteome</keyword>
<gene>
    <name evidence="1" type="ORF">B0I29_12645</name>
</gene>
<dbReference type="OrthoDB" id="3393036at2"/>
<evidence type="ECO:0000313" key="2">
    <source>
        <dbReference type="Proteomes" id="UP000249341"/>
    </source>
</evidence>
<proteinExistence type="predicted"/>
<evidence type="ECO:0008006" key="3">
    <source>
        <dbReference type="Google" id="ProtNLM"/>
    </source>
</evidence>
<protein>
    <recommendedName>
        <fullName evidence="3">Flavin reductase</fullName>
    </recommendedName>
</protein>
<name>A0A327YY60_9ACTN</name>
<dbReference type="AlphaFoldDB" id="A0A327YY60"/>
<organism evidence="1 2">
    <name type="scientific">Actinoplanes lutulentus</name>
    <dbReference type="NCBI Taxonomy" id="1287878"/>
    <lineage>
        <taxon>Bacteria</taxon>
        <taxon>Bacillati</taxon>
        <taxon>Actinomycetota</taxon>
        <taxon>Actinomycetes</taxon>
        <taxon>Micromonosporales</taxon>
        <taxon>Micromonosporaceae</taxon>
        <taxon>Actinoplanes</taxon>
    </lineage>
</organism>
<reference evidence="1 2" key="1">
    <citation type="submission" date="2018-06" db="EMBL/GenBank/DDBJ databases">
        <title>Genomic Encyclopedia of Type Strains, Phase III (KMG-III): the genomes of soil and plant-associated and newly described type strains.</title>
        <authorList>
            <person name="Whitman W."/>
        </authorList>
    </citation>
    <scope>NUCLEOTIDE SEQUENCE [LARGE SCALE GENOMIC DNA]</scope>
    <source>
        <strain evidence="1 2">CGMCC 4.7090</strain>
    </source>
</reference>